<feature type="domain" description="Thioredoxin" evidence="3">
    <location>
        <begin position="1"/>
        <end position="113"/>
    </location>
</feature>
<dbReference type="RefSeq" id="WP_254015226.1">
    <property type="nucleotide sequence ID" value="NZ_JAMZMM010000634.1"/>
</dbReference>
<dbReference type="GO" id="GO:0015035">
    <property type="term" value="F:protein-disulfide reductase activity"/>
    <property type="evidence" value="ECO:0007669"/>
    <property type="project" value="TreeGrafter"/>
</dbReference>
<dbReference type="PANTHER" id="PTHR45663:SF11">
    <property type="entry name" value="GEO12009P1"/>
    <property type="match status" value="1"/>
</dbReference>
<dbReference type="Gene3D" id="3.40.30.10">
    <property type="entry name" value="Glutaredoxin"/>
    <property type="match status" value="1"/>
</dbReference>
<dbReference type="Pfam" id="PF00085">
    <property type="entry name" value="Thioredoxin"/>
    <property type="match status" value="1"/>
</dbReference>
<comment type="caution">
    <text evidence="4">The sequence shown here is derived from an EMBL/GenBank/DDBJ whole genome shotgun (WGS) entry which is preliminary data.</text>
</comment>
<dbReference type="PROSITE" id="PS51352">
    <property type="entry name" value="THIOREDOXIN_2"/>
    <property type="match status" value="1"/>
</dbReference>
<accession>A0AAE3H1K0</accession>
<evidence type="ECO:0000259" key="3">
    <source>
        <dbReference type="PROSITE" id="PS51352"/>
    </source>
</evidence>
<proteinExistence type="inferred from homology"/>
<dbReference type="SUPFAM" id="SSF52833">
    <property type="entry name" value="Thioredoxin-like"/>
    <property type="match status" value="1"/>
</dbReference>
<reference evidence="4" key="1">
    <citation type="submission" date="2022-06" db="EMBL/GenBank/DDBJ databases">
        <title>New cyanobacteria of genus Symplocastrum in benthos of Lake Baikal.</title>
        <authorList>
            <person name="Sorokovikova E."/>
            <person name="Tikhonova I."/>
            <person name="Krasnopeev A."/>
            <person name="Evseev P."/>
            <person name="Gladkikh A."/>
            <person name="Belykh O."/>
        </authorList>
    </citation>
    <scope>NUCLEOTIDE SEQUENCE</scope>
    <source>
        <strain evidence="4">BBK-W-15</strain>
    </source>
</reference>
<dbReference type="InterPro" id="IPR013766">
    <property type="entry name" value="Thioredoxin_domain"/>
</dbReference>
<keyword evidence="5" id="KW-1185">Reference proteome</keyword>
<name>A0AAE3H1K0_9CYAN</name>
<protein>
    <submittedName>
        <fullName evidence="4">Thioredoxin domain-containing protein</fullName>
    </submittedName>
</protein>
<dbReference type="InterPro" id="IPR036249">
    <property type="entry name" value="Thioredoxin-like_sf"/>
</dbReference>
<gene>
    <name evidence="4" type="ORF">NJ959_29225</name>
</gene>
<organism evidence="4 5">
    <name type="scientific">Limnofasciculus baicalensis BBK-W-15</name>
    <dbReference type="NCBI Taxonomy" id="2699891"/>
    <lineage>
        <taxon>Bacteria</taxon>
        <taxon>Bacillati</taxon>
        <taxon>Cyanobacteriota</taxon>
        <taxon>Cyanophyceae</taxon>
        <taxon>Coleofasciculales</taxon>
        <taxon>Coleofasciculaceae</taxon>
        <taxon>Limnofasciculus</taxon>
        <taxon>Limnofasciculus baicalensis</taxon>
    </lineage>
</organism>
<evidence type="ECO:0000313" key="4">
    <source>
        <dbReference type="EMBL" id="MCP2732517.1"/>
    </source>
</evidence>
<dbReference type="CDD" id="cd02947">
    <property type="entry name" value="TRX_family"/>
    <property type="match status" value="1"/>
</dbReference>
<evidence type="ECO:0000256" key="1">
    <source>
        <dbReference type="ARBA" id="ARBA00008987"/>
    </source>
</evidence>
<keyword evidence="2" id="KW-0676">Redox-active center</keyword>
<dbReference type="PANTHER" id="PTHR45663">
    <property type="entry name" value="GEO12009P1"/>
    <property type="match status" value="1"/>
</dbReference>
<dbReference type="GO" id="GO:0005829">
    <property type="term" value="C:cytosol"/>
    <property type="evidence" value="ECO:0007669"/>
    <property type="project" value="TreeGrafter"/>
</dbReference>
<dbReference type="Proteomes" id="UP001204953">
    <property type="component" value="Unassembled WGS sequence"/>
</dbReference>
<dbReference type="EMBL" id="JAMZMM010000634">
    <property type="protein sequence ID" value="MCP2732517.1"/>
    <property type="molecule type" value="Genomic_DNA"/>
</dbReference>
<dbReference type="AlphaFoldDB" id="A0AAE3H1K0"/>
<sequence>MMMSVSERTFTQEVLETPATVVVDFWAPWCGLCRLINPMLQEFQPQGSDACGGESHRVKVVRVNADHNLKLASQYRIKSLPTLLVFEDGELVDRLEGFQGREELRMALHNLMGTSFPKYPDILNKGATSKVLDNSAQKAA</sequence>
<comment type="similarity">
    <text evidence="1">Belongs to the thioredoxin family.</text>
</comment>
<evidence type="ECO:0000313" key="5">
    <source>
        <dbReference type="Proteomes" id="UP001204953"/>
    </source>
</evidence>
<evidence type="ECO:0000256" key="2">
    <source>
        <dbReference type="ARBA" id="ARBA00023284"/>
    </source>
</evidence>
<dbReference type="GO" id="GO:0045454">
    <property type="term" value="P:cell redox homeostasis"/>
    <property type="evidence" value="ECO:0007669"/>
    <property type="project" value="TreeGrafter"/>
</dbReference>
<dbReference type="PRINTS" id="PR00421">
    <property type="entry name" value="THIOREDOXIN"/>
</dbReference>